<sequence length="170" mass="19056">MELKLKNCVIRSYRPEDAGSLAKYANNRNISKNLRDGFPYPYTLENGKAFIDHAMSLKPETNFAICVDDQVVGGIGFVLHSDIERISAEIGYWLGEPFWGQGIVTEALVAVTEYAIKTHNLHRVFAVPFAHNRASARVLEKAGYQLEGRMRSSAIKDGVVIDQFLYAYVV</sequence>
<dbReference type="RefSeq" id="WP_062421848.1">
    <property type="nucleotide sequence ID" value="NZ_BBYA01000009.1"/>
</dbReference>
<evidence type="ECO:0000259" key="1">
    <source>
        <dbReference type="PROSITE" id="PS51186"/>
    </source>
</evidence>
<dbReference type="Gene3D" id="3.40.630.30">
    <property type="match status" value="1"/>
</dbReference>
<evidence type="ECO:0000313" key="3">
    <source>
        <dbReference type="Proteomes" id="UP000050430"/>
    </source>
</evidence>
<dbReference type="PANTHER" id="PTHR43328">
    <property type="entry name" value="ACETYLTRANSFERASE-RELATED"/>
    <property type="match status" value="1"/>
</dbReference>
<protein>
    <submittedName>
        <fullName evidence="2">GCN5 family acetyltransferase</fullName>
    </submittedName>
</protein>
<dbReference type="OrthoDB" id="9785602at2"/>
<dbReference type="EMBL" id="LGCK01000006">
    <property type="protein sequence ID" value="KPL73422.1"/>
    <property type="molecule type" value="Genomic_DNA"/>
</dbReference>
<organism evidence="2 3">
    <name type="scientific">Leptolinea tardivitalis</name>
    <dbReference type="NCBI Taxonomy" id="229920"/>
    <lineage>
        <taxon>Bacteria</taxon>
        <taxon>Bacillati</taxon>
        <taxon>Chloroflexota</taxon>
        <taxon>Anaerolineae</taxon>
        <taxon>Anaerolineales</taxon>
        <taxon>Anaerolineaceae</taxon>
        <taxon>Leptolinea</taxon>
    </lineage>
</organism>
<dbReference type="PANTHER" id="PTHR43328:SF1">
    <property type="entry name" value="N-ACETYLTRANSFERASE DOMAIN-CONTAINING PROTEIN"/>
    <property type="match status" value="1"/>
</dbReference>
<dbReference type="GO" id="GO:0016747">
    <property type="term" value="F:acyltransferase activity, transferring groups other than amino-acyl groups"/>
    <property type="evidence" value="ECO:0007669"/>
    <property type="project" value="InterPro"/>
</dbReference>
<dbReference type="PROSITE" id="PS51186">
    <property type="entry name" value="GNAT"/>
    <property type="match status" value="1"/>
</dbReference>
<evidence type="ECO:0000313" key="2">
    <source>
        <dbReference type="EMBL" id="KPL73422.1"/>
    </source>
</evidence>
<dbReference type="AlphaFoldDB" id="A0A0P6WXK2"/>
<keyword evidence="2" id="KW-0808">Transferase</keyword>
<dbReference type="InterPro" id="IPR016181">
    <property type="entry name" value="Acyl_CoA_acyltransferase"/>
</dbReference>
<reference evidence="2 3" key="1">
    <citation type="submission" date="2015-07" db="EMBL/GenBank/DDBJ databases">
        <title>Genome sequence of Leptolinea tardivitalis DSM 16556.</title>
        <authorList>
            <person name="Hemp J."/>
            <person name="Ward L.M."/>
            <person name="Pace L.A."/>
            <person name="Fischer W.W."/>
        </authorList>
    </citation>
    <scope>NUCLEOTIDE SEQUENCE [LARGE SCALE GENOMIC DNA]</scope>
    <source>
        <strain evidence="2 3">YMTK-2</strain>
    </source>
</reference>
<dbReference type="Proteomes" id="UP000050430">
    <property type="component" value="Unassembled WGS sequence"/>
</dbReference>
<keyword evidence="3" id="KW-1185">Reference proteome</keyword>
<dbReference type="STRING" id="229920.ADM99_04290"/>
<dbReference type="SUPFAM" id="SSF55729">
    <property type="entry name" value="Acyl-CoA N-acyltransferases (Nat)"/>
    <property type="match status" value="1"/>
</dbReference>
<proteinExistence type="predicted"/>
<accession>A0A0P6WXK2</accession>
<feature type="domain" description="N-acetyltransferase" evidence="1">
    <location>
        <begin position="8"/>
        <end position="166"/>
    </location>
</feature>
<name>A0A0P6WXK2_9CHLR</name>
<dbReference type="InterPro" id="IPR000182">
    <property type="entry name" value="GNAT_dom"/>
</dbReference>
<comment type="caution">
    <text evidence="2">The sequence shown here is derived from an EMBL/GenBank/DDBJ whole genome shotgun (WGS) entry which is preliminary data.</text>
</comment>
<gene>
    <name evidence="2" type="ORF">ADM99_04290</name>
</gene>
<dbReference type="Pfam" id="PF13302">
    <property type="entry name" value="Acetyltransf_3"/>
    <property type="match status" value="1"/>
</dbReference>